<dbReference type="SUPFAM" id="SSF53448">
    <property type="entry name" value="Nucleotide-diphospho-sugar transferases"/>
    <property type="match status" value="1"/>
</dbReference>
<keyword evidence="1" id="KW-1133">Transmembrane helix</keyword>
<feature type="transmembrane region" description="Helical" evidence="1">
    <location>
        <begin position="344"/>
        <end position="364"/>
    </location>
</feature>
<feature type="transmembrane region" description="Helical" evidence="1">
    <location>
        <begin position="315"/>
        <end position="332"/>
    </location>
</feature>
<keyword evidence="3" id="KW-1185">Reference proteome</keyword>
<dbReference type="PANTHER" id="PTHR43646:SF3">
    <property type="entry name" value="SLR1566 PROTEIN"/>
    <property type="match status" value="1"/>
</dbReference>
<evidence type="ECO:0000313" key="3">
    <source>
        <dbReference type="Proteomes" id="UP000078428"/>
    </source>
</evidence>
<evidence type="ECO:0000313" key="2">
    <source>
        <dbReference type="EMBL" id="OAN51339.1"/>
    </source>
</evidence>
<keyword evidence="1" id="KW-0472">Membrane</keyword>
<organism evidence="2 3">
    <name type="scientific">Paramagnetospirillum marisnigri</name>
    <dbReference type="NCBI Taxonomy" id="1285242"/>
    <lineage>
        <taxon>Bacteria</taxon>
        <taxon>Pseudomonadati</taxon>
        <taxon>Pseudomonadota</taxon>
        <taxon>Alphaproteobacteria</taxon>
        <taxon>Rhodospirillales</taxon>
        <taxon>Magnetospirillaceae</taxon>
        <taxon>Paramagnetospirillum</taxon>
    </lineage>
</organism>
<proteinExistence type="predicted"/>
<dbReference type="OrthoDB" id="9806525at2"/>
<evidence type="ECO:0000256" key="1">
    <source>
        <dbReference type="SAM" id="Phobius"/>
    </source>
</evidence>
<feature type="transmembrane region" description="Helical" evidence="1">
    <location>
        <begin position="290"/>
        <end position="309"/>
    </location>
</feature>
<sequence length="384" mass="41645">MSGLASLVGLAGAGAWAWLLTMRGGFWRVEPTKRFPSPEGWPEVVAVIPARDEAETIGETVESLLSQNYPGTLSVVVVDDHSSDGTAQVARDRAESMGCAARLTVIAAPELPEGWTGKMWAQSQGVAAAMVWRPEAGLLLLTDADIRHGKGELRHMVARALNQGLDMLSLMVRLRTESWWEKAIVPAFVFFFRMLYPFAWVSDSRSTTAAAAGGYVLIRPAMLEKIGGVKAIKDALIDDCTLAAAVKAHGGSLCLDLAEEAVSLRGYDGPEGLWKMISRSAYSQLRHSPWLLLGTVLAMLLVFVAPPLLAFRNGGGASTGALAWAAMTLAYYPMVRYYRQWPFWAPLLPLIALFYLGATLHSAVKYHLGQGGEWKGRVQDGKTA</sequence>
<dbReference type="NCBIfam" id="TIGR03469">
    <property type="entry name" value="HpnB"/>
    <property type="match status" value="1"/>
</dbReference>
<dbReference type="PANTHER" id="PTHR43646">
    <property type="entry name" value="GLYCOSYLTRANSFERASE"/>
    <property type="match status" value="1"/>
</dbReference>
<dbReference type="InterPro" id="IPR017832">
    <property type="entry name" value="Glyco_trans_2_hopen-assoc_HpnB"/>
</dbReference>
<dbReference type="EMBL" id="LWQT01000046">
    <property type="protein sequence ID" value="OAN51339.1"/>
    <property type="molecule type" value="Genomic_DNA"/>
</dbReference>
<accession>A0A178MQK2</accession>
<dbReference type="InterPro" id="IPR029044">
    <property type="entry name" value="Nucleotide-diphossugar_trans"/>
</dbReference>
<dbReference type="Gene3D" id="3.90.550.10">
    <property type="entry name" value="Spore Coat Polysaccharide Biosynthesis Protein SpsA, Chain A"/>
    <property type="match status" value="1"/>
</dbReference>
<gene>
    <name evidence="2" type="ORF">A6A04_16310</name>
</gene>
<protein>
    <submittedName>
        <fullName evidence="2">Glycosyl transferase family 2</fullName>
    </submittedName>
</protein>
<keyword evidence="1" id="KW-0812">Transmembrane</keyword>
<dbReference type="Pfam" id="PF13641">
    <property type="entry name" value="Glyco_tranf_2_3"/>
    <property type="match status" value="1"/>
</dbReference>
<keyword evidence="2" id="KW-0808">Transferase</keyword>
<dbReference type="Proteomes" id="UP000078428">
    <property type="component" value="Unassembled WGS sequence"/>
</dbReference>
<comment type="caution">
    <text evidence="2">The sequence shown here is derived from an EMBL/GenBank/DDBJ whole genome shotgun (WGS) entry which is preliminary data.</text>
</comment>
<dbReference type="GO" id="GO:0016740">
    <property type="term" value="F:transferase activity"/>
    <property type="evidence" value="ECO:0007669"/>
    <property type="project" value="UniProtKB-KW"/>
</dbReference>
<name>A0A178MQK2_9PROT</name>
<dbReference type="AlphaFoldDB" id="A0A178MQK2"/>
<dbReference type="STRING" id="1285242.A6A04_16310"/>
<reference evidence="2 3" key="1">
    <citation type="submission" date="2016-04" db="EMBL/GenBank/DDBJ databases">
        <title>Draft genome sequence of freshwater magnetotactic bacteria Magnetospirillum marisnigri SP-1 and Magnetospirillum moscoviense BB-1.</title>
        <authorList>
            <person name="Koziaeva V."/>
            <person name="Dziuba M.V."/>
            <person name="Ivanov T.M."/>
            <person name="Kuznetsov B."/>
            <person name="Grouzdev D.S."/>
        </authorList>
    </citation>
    <scope>NUCLEOTIDE SEQUENCE [LARGE SCALE GENOMIC DNA]</scope>
    <source>
        <strain evidence="2 3">SP-1</strain>
    </source>
</reference>
<dbReference type="RefSeq" id="WP_068491613.1">
    <property type="nucleotide sequence ID" value="NZ_LWQT01000046.1"/>
</dbReference>